<protein>
    <submittedName>
        <fullName evidence="2">Uncharacterized protein</fullName>
    </submittedName>
</protein>
<feature type="compositionally biased region" description="Low complexity" evidence="1">
    <location>
        <begin position="85"/>
        <end position="94"/>
    </location>
</feature>
<dbReference type="Proteomes" id="UP000232323">
    <property type="component" value="Unassembled WGS sequence"/>
</dbReference>
<sequence>MSSKEIPETSLRVPQKSYDDYGDDYVTPRHRHVPKMNPTGGDSTPSSSRKNTPRERPHAQDSSEGKLVVNHHALLGRLPHSRTLSAASSNSNSSHTLGQFSAAGDAVSNSNSPHPNAAVHAKNSNQDSPSSVGRTVKDTALVPKSNRASHTGQLLDQTTVVDSMNNTIEPPQNVRFVTPIFPGIAVTSTGSSSTWAIMLEQACQTLEMILGPLLEAVLCESVTMGVPPQSGPSVSTAMLAAASTFAAAAAAAAADVQGSPHSILPKPPMQRPPLKTIGASPPPAPFLCTSGPNNNTSVSLEAELQRLKIPLPPYGTAACIDVLLGHDWICSTKFPVAIRKRLETLQCGLQALASSPESLDGNAVLVAEQAIKGIITDCIRAMGRPSLLGNGSRQFQSFVKMALPDFESQQLYMETLLNDCQETIKGQEERTGCQA</sequence>
<dbReference type="AlphaFoldDB" id="A0A250XNS6"/>
<feature type="compositionally biased region" description="Polar residues" evidence="1">
    <location>
        <begin position="40"/>
        <end position="50"/>
    </location>
</feature>
<gene>
    <name evidence="2" type="ORF">CEUSTIGMA_g12163.t1</name>
</gene>
<dbReference type="EMBL" id="BEGY01000134">
    <property type="protein sequence ID" value="GAX84741.1"/>
    <property type="molecule type" value="Genomic_DNA"/>
</dbReference>
<evidence type="ECO:0000313" key="3">
    <source>
        <dbReference type="Proteomes" id="UP000232323"/>
    </source>
</evidence>
<proteinExistence type="predicted"/>
<feature type="compositionally biased region" description="Polar residues" evidence="1">
    <location>
        <begin position="122"/>
        <end position="133"/>
    </location>
</feature>
<accession>A0A250XNS6</accession>
<feature type="compositionally biased region" description="Basic and acidic residues" evidence="1">
    <location>
        <begin position="52"/>
        <end position="64"/>
    </location>
</feature>
<feature type="region of interest" description="Disordered" evidence="1">
    <location>
        <begin position="83"/>
        <end position="134"/>
    </location>
</feature>
<evidence type="ECO:0000313" key="2">
    <source>
        <dbReference type="EMBL" id="GAX84741.1"/>
    </source>
</evidence>
<evidence type="ECO:0000256" key="1">
    <source>
        <dbReference type="SAM" id="MobiDB-lite"/>
    </source>
</evidence>
<name>A0A250XNS6_9CHLO</name>
<comment type="caution">
    <text evidence="2">The sequence shown here is derived from an EMBL/GenBank/DDBJ whole genome shotgun (WGS) entry which is preliminary data.</text>
</comment>
<keyword evidence="3" id="KW-1185">Reference proteome</keyword>
<feature type="region of interest" description="Disordered" evidence="1">
    <location>
        <begin position="1"/>
        <end position="67"/>
    </location>
</feature>
<reference evidence="2 3" key="1">
    <citation type="submission" date="2017-08" db="EMBL/GenBank/DDBJ databases">
        <title>Acidophilic green algal genome provides insights into adaptation to an acidic environment.</title>
        <authorList>
            <person name="Hirooka S."/>
            <person name="Hirose Y."/>
            <person name="Kanesaki Y."/>
            <person name="Higuchi S."/>
            <person name="Fujiwara T."/>
            <person name="Onuma R."/>
            <person name="Era A."/>
            <person name="Ohbayashi R."/>
            <person name="Uzuka A."/>
            <person name="Nozaki H."/>
            <person name="Yoshikawa H."/>
            <person name="Miyagishima S.Y."/>
        </authorList>
    </citation>
    <scope>NUCLEOTIDE SEQUENCE [LARGE SCALE GENOMIC DNA]</scope>
    <source>
        <strain evidence="2 3">NIES-2499</strain>
    </source>
</reference>
<organism evidence="2 3">
    <name type="scientific">Chlamydomonas eustigma</name>
    <dbReference type="NCBI Taxonomy" id="1157962"/>
    <lineage>
        <taxon>Eukaryota</taxon>
        <taxon>Viridiplantae</taxon>
        <taxon>Chlorophyta</taxon>
        <taxon>core chlorophytes</taxon>
        <taxon>Chlorophyceae</taxon>
        <taxon>CS clade</taxon>
        <taxon>Chlamydomonadales</taxon>
        <taxon>Chlamydomonadaceae</taxon>
        <taxon>Chlamydomonas</taxon>
    </lineage>
</organism>